<dbReference type="Proteomes" id="UP000314011">
    <property type="component" value="Unassembled WGS sequence"/>
</dbReference>
<dbReference type="InterPro" id="IPR006665">
    <property type="entry name" value="OmpA-like"/>
</dbReference>
<evidence type="ECO:0000259" key="7">
    <source>
        <dbReference type="PROSITE" id="PS51123"/>
    </source>
</evidence>
<name>A0A5C5GAD0_9RHOB</name>
<dbReference type="AlphaFoldDB" id="A0A5C5GAD0"/>
<dbReference type="OrthoDB" id="5525824at2"/>
<proteinExistence type="predicted"/>
<dbReference type="Pfam" id="PF00691">
    <property type="entry name" value="OmpA"/>
    <property type="match status" value="1"/>
</dbReference>
<dbReference type="PRINTS" id="PR01021">
    <property type="entry name" value="OMPADOMAIN"/>
</dbReference>
<feature type="chain" id="PRO_5022796415" evidence="6">
    <location>
        <begin position="27"/>
        <end position="641"/>
    </location>
</feature>
<evidence type="ECO:0000256" key="6">
    <source>
        <dbReference type="SAM" id="SignalP"/>
    </source>
</evidence>
<protein>
    <submittedName>
        <fullName evidence="8">OmpA family protein</fullName>
    </submittedName>
</protein>
<dbReference type="PROSITE" id="PS51123">
    <property type="entry name" value="OMPA_2"/>
    <property type="match status" value="1"/>
</dbReference>
<keyword evidence="6" id="KW-0732">Signal</keyword>
<dbReference type="InterPro" id="IPR050330">
    <property type="entry name" value="Bact_OuterMem_StrucFunc"/>
</dbReference>
<keyword evidence="3" id="KW-0998">Cell outer membrane</keyword>
<keyword evidence="2 4" id="KW-0472">Membrane</keyword>
<feature type="region of interest" description="Disordered" evidence="5">
    <location>
        <begin position="597"/>
        <end position="641"/>
    </location>
</feature>
<feature type="signal peptide" evidence="6">
    <location>
        <begin position="1"/>
        <end position="26"/>
    </location>
</feature>
<evidence type="ECO:0000313" key="8">
    <source>
        <dbReference type="EMBL" id="TNY31621.1"/>
    </source>
</evidence>
<comment type="caution">
    <text evidence="8">The sequence shown here is derived from an EMBL/GenBank/DDBJ whole genome shotgun (WGS) entry which is preliminary data.</text>
</comment>
<feature type="compositionally biased region" description="Acidic residues" evidence="5">
    <location>
        <begin position="603"/>
        <end position="641"/>
    </location>
</feature>
<evidence type="ECO:0000256" key="2">
    <source>
        <dbReference type="ARBA" id="ARBA00023136"/>
    </source>
</evidence>
<comment type="subcellular location">
    <subcellularLocation>
        <location evidence="1">Cell outer membrane</location>
    </subcellularLocation>
</comment>
<evidence type="ECO:0000256" key="5">
    <source>
        <dbReference type="SAM" id="MobiDB-lite"/>
    </source>
</evidence>
<dbReference type="CDD" id="cd07185">
    <property type="entry name" value="OmpA_C-like"/>
    <property type="match status" value="1"/>
</dbReference>
<dbReference type="Gene3D" id="3.30.1330.60">
    <property type="entry name" value="OmpA-like domain"/>
    <property type="match status" value="1"/>
</dbReference>
<sequence>MRLKSIATVAVTFVLAALLSVIGARAAVSVVEDRSVIAVREALTDEGQAWVEVLGDGLQVILEGEAPSEAVRFRSITIAGTQVDASRVIDNMSVADPDRIEPPEFVIEMLRNDSGISLIGLVPANTDREDVAARIAAAAEDMPVTDLLETADHPVPEGWDRALEHALTALELLPRSKISVTPGHVDIIANADSPEAKARLETRLNQRLPQGVEVAIEISAPRPVITPFTTRFILDDSGARFDACAADTDRAQARIAAAATSAGFEGEINCPLGLGTPSRSWSDAVSRSILAVNDLGGGTVTVSDADVLLVAREGTEQGEFDRIVGELENSLPDVFALEAVLPVAPDVSEEGPPQFTATRSPEGLVQLRGRVEDDLMNTTAQNYARARFVGSEITMGTRIAEELPQGWSVRVLAGIQALSELSHGSVVVEPDSVDVRGVSGNQEASGDISRMLIEKLGQDADFEIDVTYEESLDPIAALPTPEECLQQIGVVSAGRKITFEPGSDDITGESQAVVDDIAEILRRCPDLRVEVAGYTDSQGREEMNQELSQRRAEAVLAALRVRRVPVASFDAVGYGEVDPIADNDTAEGREANRRIEFRLIEPGSDEEPTGLEQVEDEATDDGDAAEGEDDTAADDQDGDDE</sequence>
<dbReference type="RefSeq" id="WP_140196762.1">
    <property type="nucleotide sequence ID" value="NZ_CP065915.1"/>
</dbReference>
<dbReference type="InterPro" id="IPR036737">
    <property type="entry name" value="OmpA-like_sf"/>
</dbReference>
<dbReference type="InterPro" id="IPR006664">
    <property type="entry name" value="OMP_bac"/>
</dbReference>
<dbReference type="PANTHER" id="PTHR30329">
    <property type="entry name" value="STATOR ELEMENT OF FLAGELLAR MOTOR COMPLEX"/>
    <property type="match status" value="1"/>
</dbReference>
<evidence type="ECO:0000256" key="3">
    <source>
        <dbReference type="ARBA" id="ARBA00023237"/>
    </source>
</evidence>
<dbReference type="EMBL" id="VFFF01000002">
    <property type="protein sequence ID" value="TNY31621.1"/>
    <property type="molecule type" value="Genomic_DNA"/>
</dbReference>
<accession>A0A5C5GAD0</accession>
<dbReference type="GO" id="GO:0009279">
    <property type="term" value="C:cell outer membrane"/>
    <property type="evidence" value="ECO:0007669"/>
    <property type="project" value="UniProtKB-SubCell"/>
</dbReference>
<gene>
    <name evidence="8" type="ORF">FHY64_16585</name>
</gene>
<feature type="domain" description="OmpA-like" evidence="7">
    <location>
        <begin position="486"/>
        <end position="603"/>
    </location>
</feature>
<keyword evidence="9" id="KW-1185">Reference proteome</keyword>
<reference evidence="8 9" key="1">
    <citation type="submission" date="2019-06" db="EMBL/GenBank/DDBJ databases">
        <title>Genome of new Rhodobacteraceae sp. SM1903.</title>
        <authorList>
            <person name="Ren X."/>
        </authorList>
    </citation>
    <scope>NUCLEOTIDE SEQUENCE [LARGE SCALE GENOMIC DNA]</scope>
    <source>
        <strain evidence="8 9">SM1903</strain>
    </source>
</reference>
<dbReference type="Gene3D" id="3.40.1520.20">
    <property type="match status" value="2"/>
</dbReference>
<evidence type="ECO:0000256" key="1">
    <source>
        <dbReference type="ARBA" id="ARBA00004442"/>
    </source>
</evidence>
<dbReference type="PANTHER" id="PTHR30329:SF21">
    <property type="entry name" value="LIPOPROTEIN YIAD-RELATED"/>
    <property type="match status" value="1"/>
</dbReference>
<evidence type="ECO:0000256" key="4">
    <source>
        <dbReference type="PROSITE-ProRule" id="PRU00473"/>
    </source>
</evidence>
<organism evidence="8 9">
    <name type="scientific">Pelagovum pacificum</name>
    <dbReference type="NCBI Taxonomy" id="2588711"/>
    <lineage>
        <taxon>Bacteria</taxon>
        <taxon>Pseudomonadati</taxon>
        <taxon>Pseudomonadota</taxon>
        <taxon>Alphaproteobacteria</taxon>
        <taxon>Rhodobacterales</taxon>
        <taxon>Paracoccaceae</taxon>
        <taxon>Pelagovum</taxon>
    </lineage>
</organism>
<evidence type="ECO:0000313" key="9">
    <source>
        <dbReference type="Proteomes" id="UP000314011"/>
    </source>
</evidence>
<dbReference type="SUPFAM" id="SSF103088">
    <property type="entry name" value="OmpA-like"/>
    <property type="match status" value="1"/>
</dbReference>